<dbReference type="RefSeq" id="WP_213099673.1">
    <property type="nucleotide sequence ID" value="NZ_JAGYPH010000004.1"/>
</dbReference>
<reference evidence="1 2" key="1">
    <citation type="submission" date="2021-05" db="EMBL/GenBank/DDBJ databases">
        <title>Novel Bacillus species.</title>
        <authorList>
            <person name="Liu G."/>
        </authorList>
    </citation>
    <scope>NUCLEOTIDE SEQUENCE [LARGE SCALE GENOMIC DNA]</scope>
    <source>
        <strain evidence="1 2">FJAT-49682</strain>
    </source>
</reference>
<organism evidence="1 2">
    <name type="scientific">Lederbergia citrea</name>
    <dbReference type="NCBI Taxonomy" id="2833581"/>
    <lineage>
        <taxon>Bacteria</taxon>
        <taxon>Bacillati</taxon>
        <taxon>Bacillota</taxon>
        <taxon>Bacilli</taxon>
        <taxon>Bacillales</taxon>
        <taxon>Bacillaceae</taxon>
        <taxon>Lederbergia</taxon>
    </lineage>
</organism>
<protein>
    <submittedName>
        <fullName evidence="1">Uncharacterized protein</fullName>
    </submittedName>
</protein>
<keyword evidence="2" id="KW-1185">Reference proteome</keyword>
<dbReference type="Proteomes" id="UP000676456">
    <property type="component" value="Unassembled WGS sequence"/>
</dbReference>
<name>A0A942Z5D1_9BACI</name>
<dbReference type="AlphaFoldDB" id="A0A942Z5D1"/>
<comment type="caution">
    <text evidence="1">The sequence shown here is derived from an EMBL/GenBank/DDBJ whole genome shotgun (WGS) entry which is preliminary data.</text>
</comment>
<proteinExistence type="predicted"/>
<dbReference type="EMBL" id="JAGYPN010000004">
    <property type="protein sequence ID" value="MBS4224624.1"/>
    <property type="molecule type" value="Genomic_DNA"/>
</dbReference>
<accession>A0A942Z5D1</accession>
<sequence length="48" mass="5377">MDLWVTLCLVGVLGSIATFLAYFISTGLNFDDSHRVDKVPPNDFDQNM</sequence>
<gene>
    <name evidence="1" type="ORF">KHA91_18085</name>
</gene>
<evidence type="ECO:0000313" key="1">
    <source>
        <dbReference type="EMBL" id="MBS4224624.1"/>
    </source>
</evidence>
<evidence type="ECO:0000313" key="2">
    <source>
        <dbReference type="Proteomes" id="UP000676456"/>
    </source>
</evidence>